<protein>
    <recommendedName>
        <fullName evidence="7">Methyltransferase</fullName>
        <ecNumber evidence="7">2.1.1.-</ecNumber>
    </recommendedName>
</protein>
<feature type="chain" id="PRO_5005537924" description="Methyltransferase" evidence="8">
    <location>
        <begin position="24"/>
        <end position="323"/>
    </location>
</feature>
<reference evidence="10 11" key="1">
    <citation type="submission" date="2010-05" db="EMBL/GenBank/DDBJ databases">
        <title>The Genome Sequence of Thecamonas trahens ATCC 50062.</title>
        <authorList>
            <consortium name="The Broad Institute Genome Sequencing Platform"/>
            <person name="Russ C."/>
            <person name="Cuomo C."/>
            <person name="Shea T."/>
            <person name="Young S.K."/>
            <person name="Zeng Q."/>
            <person name="Koehrsen M."/>
            <person name="Haas B."/>
            <person name="Borodovsky M."/>
            <person name="Guigo R."/>
            <person name="Alvarado L."/>
            <person name="Berlin A."/>
            <person name="Bochicchio J."/>
            <person name="Borenstein D."/>
            <person name="Chapman S."/>
            <person name="Chen Z."/>
            <person name="Freedman E."/>
            <person name="Gellesch M."/>
            <person name="Goldberg J."/>
            <person name="Griggs A."/>
            <person name="Gujja S."/>
            <person name="Heilman E."/>
            <person name="Heiman D."/>
            <person name="Hepburn T."/>
            <person name="Howarth C."/>
            <person name="Jen D."/>
            <person name="Larson L."/>
            <person name="Mehta T."/>
            <person name="Park D."/>
            <person name="Pearson M."/>
            <person name="Roberts A."/>
            <person name="Saif S."/>
            <person name="Shenoy N."/>
            <person name="Sisk P."/>
            <person name="Stolte C."/>
            <person name="Sykes S."/>
            <person name="Thomson T."/>
            <person name="Walk T."/>
            <person name="White J."/>
            <person name="Yandava C."/>
            <person name="Burger G."/>
            <person name="Gray M.W."/>
            <person name="Holland P.W.H."/>
            <person name="King N."/>
            <person name="Lang F.B.F."/>
            <person name="Roger A.J."/>
            <person name="Ruiz-Trillo I."/>
            <person name="Lander E."/>
            <person name="Nusbaum C."/>
        </authorList>
    </citation>
    <scope>NUCLEOTIDE SEQUENCE [LARGE SCALE GENOMIC DNA]</scope>
    <source>
        <strain evidence="10 11">ATCC 50062</strain>
    </source>
</reference>
<evidence type="ECO:0000256" key="4">
    <source>
        <dbReference type="ARBA" id="ARBA00022691"/>
    </source>
</evidence>
<dbReference type="InterPro" id="IPR013216">
    <property type="entry name" value="Methyltransf_11"/>
</dbReference>
<keyword evidence="3 6" id="KW-0808">Transferase</keyword>
<keyword evidence="5" id="KW-0443">Lipid metabolism</keyword>
<evidence type="ECO:0000259" key="9">
    <source>
        <dbReference type="PROSITE" id="PS51685"/>
    </source>
</evidence>
<name>A0A0L0DVC2_THETB</name>
<sequence length="323" mass="35357">MKGTFASLAVVAFAVILLWPNDSFRIFSNGDKPGFVDLFSTFEDGAVKASWDTYHADITSEGKNDRDENPAMISSFYNIVSDWYEYGWGQSFHFAHTKTAESHDDSIRRHEERIADVIGLKPGLTALDVGCGVGGPARAIASHSGGNVQGITINEYQVAKANNYAKEMGLAERVHVVQGDFLEMPFDADKFDVAYAIEATCHAPKLELVYGEVFRTLKPGGVFASYEWLTTPNYDSNNEEHVQAIKDIEYGNALPPIRSFEDVKAAAEAVGFEVISDADLAQDVGTTDVHEMLLTAVDGLVHGGKLNVFTPMHLVVMRKPVTA</sequence>
<dbReference type="InterPro" id="IPR029063">
    <property type="entry name" value="SAM-dependent_MTases_sf"/>
</dbReference>
<keyword evidence="8" id="KW-0732">Signal</keyword>
<dbReference type="SUPFAM" id="SSF53335">
    <property type="entry name" value="S-adenosyl-L-methionine-dependent methyltransferases"/>
    <property type="match status" value="1"/>
</dbReference>
<evidence type="ECO:0000256" key="5">
    <source>
        <dbReference type="ARBA" id="ARBA00023098"/>
    </source>
</evidence>
<dbReference type="GO" id="GO:0032259">
    <property type="term" value="P:methylation"/>
    <property type="evidence" value="ECO:0007669"/>
    <property type="project" value="UniProtKB-KW"/>
</dbReference>
<gene>
    <name evidence="10" type="ORF">AMSG_01752</name>
</gene>
<dbReference type="Pfam" id="PF08241">
    <property type="entry name" value="Methyltransf_11"/>
    <property type="match status" value="1"/>
</dbReference>
<dbReference type="Gene3D" id="3.40.50.150">
    <property type="entry name" value="Vaccinia Virus protein VP39"/>
    <property type="match status" value="1"/>
</dbReference>
<evidence type="ECO:0000256" key="3">
    <source>
        <dbReference type="ARBA" id="ARBA00022679"/>
    </source>
</evidence>
<evidence type="ECO:0000256" key="8">
    <source>
        <dbReference type="SAM" id="SignalP"/>
    </source>
</evidence>
<dbReference type="OMA" id="NGIATMM"/>
<keyword evidence="2 6" id="KW-0489">Methyltransferase</keyword>
<dbReference type="eggNOG" id="KOG1269">
    <property type="taxonomic scope" value="Eukaryota"/>
</dbReference>
<dbReference type="CDD" id="cd02440">
    <property type="entry name" value="AdoMet_MTases"/>
    <property type="match status" value="1"/>
</dbReference>
<evidence type="ECO:0000256" key="6">
    <source>
        <dbReference type="PROSITE-ProRule" id="PRU01022"/>
    </source>
</evidence>
<keyword evidence="4 6" id="KW-0949">S-adenosyl-L-methionine</keyword>
<feature type="domain" description="SAM-dependent methyltransferase Erg6/SMT-type" evidence="9">
    <location>
        <begin position="76"/>
        <end position="323"/>
    </location>
</feature>
<dbReference type="PROSITE" id="PS51685">
    <property type="entry name" value="SAM_MT_ERG6_SMT"/>
    <property type="match status" value="1"/>
</dbReference>
<evidence type="ECO:0000313" key="11">
    <source>
        <dbReference type="Proteomes" id="UP000054408"/>
    </source>
</evidence>
<dbReference type="AlphaFoldDB" id="A0A0L0DVC2"/>
<dbReference type="GO" id="GO:0006694">
    <property type="term" value="P:steroid biosynthetic process"/>
    <property type="evidence" value="ECO:0007669"/>
    <property type="project" value="InterPro"/>
</dbReference>
<keyword evidence="11" id="KW-1185">Reference proteome</keyword>
<evidence type="ECO:0000256" key="2">
    <source>
        <dbReference type="ARBA" id="ARBA00022603"/>
    </source>
</evidence>
<dbReference type="OrthoDB" id="4310724at2759"/>
<dbReference type="GeneID" id="25561486"/>
<comment type="similarity">
    <text evidence="6 7">Belongs to the class I-like SAM-binding methyltransferase superfamily. Erg6/SMT family.</text>
</comment>
<dbReference type="Proteomes" id="UP000054408">
    <property type="component" value="Unassembled WGS sequence"/>
</dbReference>
<dbReference type="InterPro" id="IPR030384">
    <property type="entry name" value="MeTrfase_SMT"/>
</dbReference>
<dbReference type="EC" id="2.1.1.-" evidence="7"/>
<organism evidence="10 11">
    <name type="scientific">Thecamonas trahens ATCC 50062</name>
    <dbReference type="NCBI Taxonomy" id="461836"/>
    <lineage>
        <taxon>Eukaryota</taxon>
        <taxon>Apusozoa</taxon>
        <taxon>Apusomonadida</taxon>
        <taxon>Apusomonadidae</taxon>
        <taxon>Thecamonas</taxon>
    </lineage>
</organism>
<dbReference type="Pfam" id="PF08498">
    <property type="entry name" value="Sterol_MT_C"/>
    <property type="match status" value="1"/>
</dbReference>
<dbReference type="InterPro" id="IPR013705">
    <property type="entry name" value="Sterol_MeTrfase_C"/>
</dbReference>
<evidence type="ECO:0000313" key="10">
    <source>
        <dbReference type="EMBL" id="KNC55488.1"/>
    </source>
</evidence>
<dbReference type="STRING" id="461836.A0A0L0DVC2"/>
<dbReference type="PANTHER" id="PTHR44742:SF2">
    <property type="entry name" value="24-METHYLENESTEROL C-METHYLTRANSFERASE 2"/>
    <property type="match status" value="1"/>
</dbReference>
<dbReference type="EMBL" id="GL349439">
    <property type="protein sequence ID" value="KNC55488.1"/>
    <property type="molecule type" value="Genomic_DNA"/>
</dbReference>
<feature type="signal peptide" evidence="8">
    <location>
        <begin position="1"/>
        <end position="23"/>
    </location>
</feature>
<proteinExistence type="inferred from homology"/>
<evidence type="ECO:0000256" key="7">
    <source>
        <dbReference type="RuleBase" id="RU362025"/>
    </source>
</evidence>
<dbReference type="PANTHER" id="PTHR44742">
    <property type="match status" value="1"/>
</dbReference>
<dbReference type="GO" id="GO:0008757">
    <property type="term" value="F:S-adenosylmethionine-dependent methyltransferase activity"/>
    <property type="evidence" value="ECO:0007669"/>
    <property type="project" value="InterPro"/>
</dbReference>
<accession>A0A0L0DVC2</accession>
<keyword evidence="1" id="KW-0444">Lipid biosynthesis</keyword>
<dbReference type="RefSeq" id="XP_013761268.1">
    <property type="nucleotide sequence ID" value="XM_013905814.1"/>
</dbReference>
<evidence type="ECO:0000256" key="1">
    <source>
        <dbReference type="ARBA" id="ARBA00022516"/>
    </source>
</evidence>